<dbReference type="Proteomes" id="UP000663827">
    <property type="component" value="Unassembled WGS sequence"/>
</dbReference>
<feature type="compositionally biased region" description="Low complexity" evidence="1">
    <location>
        <begin position="222"/>
        <end position="237"/>
    </location>
</feature>
<protein>
    <submittedName>
        <fullName evidence="2">Uncharacterized protein</fullName>
    </submittedName>
</protein>
<proteinExistence type="predicted"/>
<feature type="compositionally biased region" description="Polar residues" evidence="1">
    <location>
        <begin position="191"/>
        <end position="208"/>
    </location>
</feature>
<feature type="region of interest" description="Disordered" evidence="1">
    <location>
        <begin position="159"/>
        <end position="352"/>
    </location>
</feature>
<dbReference type="AlphaFoldDB" id="A0A8H3HL60"/>
<feature type="compositionally biased region" description="Low complexity" evidence="1">
    <location>
        <begin position="300"/>
        <end position="317"/>
    </location>
</feature>
<evidence type="ECO:0000256" key="1">
    <source>
        <dbReference type="SAM" id="MobiDB-lite"/>
    </source>
</evidence>
<sequence length="381" mass="42642">MGSPAERFRNELSWRLCTEGHISLPSANILLGVIIDGMEYNLGIQHRPIAQTTLRNVLKVSREIECLARILDLRVRTKYKSVEVIPSLTLHTLRTLSLQPTALLNPDLKTITYVTYTAVVHRLSASIGPQAVHDLIKDFNSTIPKKIKGRVRKVPGVGPRVVKRNEGAGPVRNAKLALRIRDREKPLAPSRTPSTRSQGRSSTEQARPTRSMERPTLHNTLTPSRTPSTRSQGRSSSEQIKPKRSMERPMLQTNNSAPHSRDVRNKPRAPPVAFRPPREPGQIEEPQRSPSVRPLRAMRSAETFSPSPAPASPISRSHSTRSKASPYLHRRASEPVAPNPEVQTPGSPTTWSFKRRSLRGFEYLRHKLGRISRIYSSESSA</sequence>
<organism evidence="2 3">
    <name type="scientific">Rhizoctonia solani</name>
    <dbReference type="NCBI Taxonomy" id="456999"/>
    <lineage>
        <taxon>Eukaryota</taxon>
        <taxon>Fungi</taxon>
        <taxon>Dikarya</taxon>
        <taxon>Basidiomycota</taxon>
        <taxon>Agaricomycotina</taxon>
        <taxon>Agaricomycetes</taxon>
        <taxon>Cantharellales</taxon>
        <taxon>Ceratobasidiaceae</taxon>
        <taxon>Rhizoctonia</taxon>
    </lineage>
</organism>
<name>A0A8H3HL60_9AGAM</name>
<dbReference type="EMBL" id="CAJNJQ010000328">
    <property type="protein sequence ID" value="CAE7071085.1"/>
    <property type="molecule type" value="Genomic_DNA"/>
</dbReference>
<evidence type="ECO:0000313" key="2">
    <source>
        <dbReference type="EMBL" id="CAE7071085.1"/>
    </source>
</evidence>
<feature type="compositionally biased region" description="Polar residues" evidence="1">
    <location>
        <begin position="341"/>
        <end position="352"/>
    </location>
</feature>
<accession>A0A8H3HL60</accession>
<reference evidence="2" key="1">
    <citation type="submission" date="2021-01" db="EMBL/GenBank/DDBJ databases">
        <authorList>
            <person name="Kaushik A."/>
        </authorList>
    </citation>
    <scope>NUCLEOTIDE SEQUENCE</scope>
    <source>
        <strain evidence="2">AG5</strain>
    </source>
</reference>
<comment type="caution">
    <text evidence="2">The sequence shown here is derived from an EMBL/GenBank/DDBJ whole genome shotgun (WGS) entry which is preliminary data.</text>
</comment>
<evidence type="ECO:0000313" key="3">
    <source>
        <dbReference type="Proteomes" id="UP000663827"/>
    </source>
</evidence>
<gene>
    <name evidence="2" type="ORF">RDB_LOCUS15511</name>
</gene>